<keyword evidence="3" id="KW-0732">Signal</keyword>
<protein>
    <submittedName>
        <fullName evidence="4">Uncharacterized protein</fullName>
    </submittedName>
</protein>
<comment type="caution">
    <text evidence="4">The sequence shown here is derived from an EMBL/GenBank/DDBJ whole genome shotgun (WGS) entry which is preliminary data.</text>
</comment>
<dbReference type="EMBL" id="BAABKG010000005">
    <property type="protein sequence ID" value="GAA5154158.1"/>
    <property type="molecule type" value="Genomic_DNA"/>
</dbReference>
<organism evidence="4 5">
    <name type="scientific">Nocardioides marinquilinus</name>
    <dbReference type="NCBI Taxonomy" id="1210400"/>
    <lineage>
        <taxon>Bacteria</taxon>
        <taxon>Bacillati</taxon>
        <taxon>Actinomycetota</taxon>
        <taxon>Actinomycetes</taxon>
        <taxon>Propionibacteriales</taxon>
        <taxon>Nocardioidaceae</taxon>
        <taxon>Nocardioides</taxon>
    </lineage>
</organism>
<evidence type="ECO:0000313" key="4">
    <source>
        <dbReference type="EMBL" id="GAA5154158.1"/>
    </source>
</evidence>
<feature type="signal peptide" evidence="3">
    <location>
        <begin position="1"/>
        <end position="30"/>
    </location>
</feature>
<name>A0ABP9PYQ6_9ACTN</name>
<dbReference type="Proteomes" id="UP001500221">
    <property type="component" value="Unassembled WGS sequence"/>
</dbReference>
<evidence type="ECO:0000256" key="1">
    <source>
        <dbReference type="SAM" id="MobiDB-lite"/>
    </source>
</evidence>
<sequence length="335" mass="33605">MRRALAHALTVAVLATVGAAALTTTTTAPAAAAGPCTGRGVTVIVDYNSLGGGVQGTCVTGGGGRTAASSFTAAGFPLRYAQRQPGFVCRVSNKPTSDPCVNTSPASAYWGLWWTNGKTGTWVYSSLGVTSLKVPNGGSVAFSWDDKAGNQPPTYPAPKTQRAEPEPSEEPTPTPDTTPTPDPTPTRTPDPAPTEQPDPTTPAEPTPTADDATPTAPGPSDAGGSSPSAIPSAGPSEEAPSASPSGTPSGRPSRGPRGPRESAEPEPSASGSDEPAASGDEQTLPPLAEPEPVETTEAADTTDGGLPGWLAPGLIAVVFAGAGAAWLLRRRGAEH</sequence>
<evidence type="ECO:0000313" key="5">
    <source>
        <dbReference type="Proteomes" id="UP001500221"/>
    </source>
</evidence>
<accession>A0ABP9PYQ6</accession>
<feature type="region of interest" description="Disordered" evidence="1">
    <location>
        <begin position="142"/>
        <end position="310"/>
    </location>
</feature>
<keyword evidence="2" id="KW-1133">Transmembrane helix</keyword>
<proteinExistence type="predicted"/>
<feature type="compositionally biased region" description="Pro residues" evidence="1">
    <location>
        <begin position="170"/>
        <end position="205"/>
    </location>
</feature>
<feature type="chain" id="PRO_5045393673" evidence="3">
    <location>
        <begin position="31"/>
        <end position="335"/>
    </location>
</feature>
<evidence type="ECO:0000256" key="2">
    <source>
        <dbReference type="SAM" id="Phobius"/>
    </source>
</evidence>
<keyword evidence="2" id="KW-0472">Membrane</keyword>
<feature type="transmembrane region" description="Helical" evidence="2">
    <location>
        <begin position="309"/>
        <end position="328"/>
    </location>
</feature>
<feature type="compositionally biased region" description="Low complexity" evidence="1">
    <location>
        <begin position="206"/>
        <end position="256"/>
    </location>
</feature>
<reference evidence="5" key="1">
    <citation type="journal article" date="2019" name="Int. J. Syst. Evol. Microbiol.">
        <title>The Global Catalogue of Microorganisms (GCM) 10K type strain sequencing project: providing services to taxonomists for standard genome sequencing and annotation.</title>
        <authorList>
            <consortium name="The Broad Institute Genomics Platform"/>
            <consortium name="The Broad Institute Genome Sequencing Center for Infectious Disease"/>
            <person name="Wu L."/>
            <person name="Ma J."/>
        </authorList>
    </citation>
    <scope>NUCLEOTIDE SEQUENCE [LARGE SCALE GENOMIC DNA]</scope>
    <source>
        <strain evidence="5">JCM 18459</strain>
    </source>
</reference>
<keyword evidence="5" id="KW-1185">Reference proteome</keyword>
<feature type="compositionally biased region" description="Low complexity" evidence="1">
    <location>
        <begin position="265"/>
        <end position="286"/>
    </location>
</feature>
<keyword evidence="2" id="KW-0812">Transmembrane</keyword>
<dbReference type="RefSeq" id="WP_345462203.1">
    <property type="nucleotide sequence ID" value="NZ_BAABKG010000005.1"/>
</dbReference>
<evidence type="ECO:0000256" key="3">
    <source>
        <dbReference type="SAM" id="SignalP"/>
    </source>
</evidence>
<gene>
    <name evidence="4" type="ORF">GCM10023340_37190</name>
</gene>
<feature type="compositionally biased region" description="Low complexity" evidence="1">
    <location>
        <begin position="293"/>
        <end position="303"/>
    </location>
</feature>